<organism evidence="5 6">
    <name type="scientific">Prunus persica</name>
    <name type="common">Peach</name>
    <name type="synonym">Amygdalus persica</name>
    <dbReference type="NCBI Taxonomy" id="3760"/>
    <lineage>
        <taxon>Eukaryota</taxon>
        <taxon>Viridiplantae</taxon>
        <taxon>Streptophyta</taxon>
        <taxon>Embryophyta</taxon>
        <taxon>Tracheophyta</taxon>
        <taxon>Spermatophyta</taxon>
        <taxon>Magnoliopsida</taxon>
        <taxon>eudicotyledons</taxon>
        <taxon>Gunneridae</taxon>
        <taxon>Pentapetalae</taxon>
        <taxon>rosids</taxon>
        <taxon>fabids</taxon>
        <taxon>Rosales</taxon>
        <taxon>Rosaceae</taxon>
        <taxon>Amygdaloideae</taxon>
        <taxon>Amygdaleae</taxon>
        <taxon>Prunus</taxon>
    </lineage>
</organism>
<dbReference type="PRINTS" id="PR00463">
    <property type="entry name" value="EP450I"/>
</dbReference>
<dbReference type="GO" id="GO:0016705">
    <property type="term" value="F:oxidoreductase activity, acting on paired donors, with incorporation or reduction of molecular oxygen"/>
    <property type="evidence" value="ECO:0007669"/>
    <property type="project" value="InterPro"/>
</dbReference>
<evidence type="ECO:0000256" key="2">
    <source>
        <dbReference type="PIRSR" id="PIRSR602401-1"/>
    </source>
</evidence>
<dbReference type="Pfam" id="PF00067">
    <property type="entry name" value="p450"/>
    <property type="match status" value="1"/>
</dbReference>
<dbReference type="Gene3D" id="1.10.630.10">
    <property type="entry name" value="Cytochrome P450"/>
    <property type="match status" value="1"/>
</dbReference>
<dbReference type="PANTHER" id="PTHR47950">
    <property type="entry name" value="CYTOCHROME P450, FAMILY 76, SUBFAMILY C, POLYPEPTIDE 5-RELATED"/>
    <property type="match status" value="1"/>
</dbReference>
<dbReference type="EMBL" id="CM007658">
    <property type="protein sequence ID" value="ONH89668.1"/>
    <property type="molecule type" value="Genomic_DNA"/>
</dbReference>
<protein>
    <recommendedName>
        <fullName evidence="7">Cytochrome P450</fullName>
    </recommendedName>
</protein>
<dbReference type="PROSITE" id="PS00086">
    <property type="entry name" value="CYTOCHROME_P450"/>
    <property type="match status" value="1"/>
</dbReference>
<keyword evidence="2 3" id="KW-0479">Metal-binding</keyword>
<dbReference type="AlphaFoldDB" id="A0A251MQS7"/>
<dbReference type="eggNOG" id="KOG0156">
    <property type="taxonomic scope" value="Eukaryota"/>
</dbReference>
<dbReference type="InterPro" id="IPR036396">
    <property type="entry name" value="Cyt_P450_sf"/>
</dbReference>
<comment type="cofactor">
    <cofactor evidence="2">
        <name>heme</name>
        <dbReference type="ChEBI" id="CHEBI:30413"/>
    </cofactor>
</comment>
<dbReference type="GO" id="GO:0004497">
    <property type="term" value="F:monooxygenase activity"/>
    <property type="evidence" value="ECO:0007669"/>
    <property type="project" value="UniProtKB-KW"/>
</dbReference>
<reference evidence="5 6" key="1">
    <citation type="journal article" date="2013" name="Nat. Genet.">
        <title>The high-quality draft genome of peach (Prunus persica) identifies unique patterns of genetic diversity, domestication and genome evolution.</title>
        <authorList>
            <consortium name="International Peach Genome Initiative"/>
            <person name="Verde I."/>
            <person name="Abbott A.G."/>
            <person name="Scalabrin S."/>
            <person name="Jung S."/>
            <person name="Shu S."/>
            <person name="Marroni F."/>
            <person name="Zhebentyayeva T."/>
            <person name="Dettori M.T."/>
            <person name="Grimwood J."/>
            <person name="Cattonaro F."/>
            <person name="Zuccolo A."/>
            <person name="Rossini L."/>
            <person name="Jenkins J."/>
            <person name="Vendramin E."/>
            <person name="Meisel L.A."/>
            <person name="Decroocq V."/>
            <person name="Sosinski B."/>
            <person name="Prochnik S."/>
            <person name="Mitros T."/>
            <person name="Policriti A."/>
            <person name="Cipriani G."/>
            <person name="Dondini L."/>
            <person name="Ficklin S."/>
            <person name="Goodstein D.M."/>
            <person name="Xuan P."/>
            <person name="Del Fabbro C."/>
            <person name="Aramini V."/>
            <person name="Copetti D."/>
            <person name="Gonzalez S."/>
            <person name="Horner D.S."/>
            <person name="Falchi R."/>
            <person name="Lucas S."/>
            <person name="Mica E."/>
            <person name="Maldonado J."/>
            <person name="Lazzari B."/>
            <person name="Bielenberg D."/>
            <person name="Pirona R."/>
            <person name="Miculan M."/>
            <person name="Barakat A."/>
            <person name="Testolin R."/>
            <person name="Stella A."/>
            <person name="Tartarini S."/>
            <person name="Tonutti P."/>
            <person name="Arus P."/>
            <person name="Orellana A."/>
            <person name="Wells C."/>
            <person name="Main D."/>
            <person name="Vizzotto G."/>
            <person name="Silva H."/>
            <person name="Salamini F."/>
            <person name="Schmutz J."/>
            <person name="Morgante M."/>
            <person name="Rokhsar D.S."/>
        </authorList>
    </citation>
    <scope>NUCLEOTIDE SEQUENCE [LARGE SCALE GENOMIC DNA]</scope>
    <source>
        <strain evidence="6">cv. Nemared</strain>
    </source>
</reference>
<keyword evidence="4" id="KW-0472">Membrane</keyword>
<dbReference type="PANTHER" id="PTHR47950:SF41">
    <property type="entry name" value="(S)-N-METHYLCOCLAURINE 3'-HYDROXYLASE ISOZYME 2-RELATED"/>
    <property type="match status" value="1"/>
</dbReference>
<keyword evidence="3" id="KW-0503">Monooxygenase</keyword>
<keyword evidence="4" id="KW-1133">Transmembrane helix</keyword>
<keyword evidence="2 3" id="KW-0408">Iron</keyword>
<dbReference type="GO" id="GO:0020037">
    <property type="term" value="F:heme binding"/>
    <property type="evidence" value="ECO:0007669"/>
    <property type="project" value="InterPro"/>
</dbReference>
<evidence type="ECO:0000313" key="6">
    <source>
        <dbReference type="Proteomes" id="UP000006882"/>
    </source>
</evidence>
<dbReference type="InterPro" id="IPR001128">
    <property type="entry name" value="Cyt_P450"/>
</dbReference>
<dbReference type="Gramene" id="ONH89668">
    <property type="protein sequence ID" value="ONH89668"/>
    <property type="gene ID" value="PRUPE_8G008100"/>
</dbReference>
<sequence length="564" mass="64145">MDFLQCTSISSAVSTYLFSFPFYIIIALATSIGAYFFIHLCDPKNWKDSPPGPVGWPILGSLPHLLNNRLHEDLFHLSRIHGPFFSLKLGLKPRVLILSPKMARKTLKQQEYVFSSRTIMEAIQCKLESIRRILMEQIFSAKAFEAFEPVHKQQVHGLLKQLYLALMMKNSVNIAELGFVASGKIVSNTVCSKNLFDNTKNKGRELKHTFWELMQILGSVNVTDLIPVFKPFDLQGLKRRILKIFWRLYAFYENIIKERLEERKIRIGNIGKEKLDLLDVLLDYRSDRDDELKSLSRKNIKGMLAEMFTGTETTSSTFEWGMAEIQRKPDAYKKIVMELDQVVGKDRFVEESDISNLPYLQAAVKEVFWLHPAVPLLVPHSTNEACEVSGCIVLGLARDPSVWEDPCESKPERFLGSSIDVKGHEFNLIPFGSGKRSCIGLPLVHRSGHVYLAALLHAFEWEFPADILDIVEERMGLVIQKTYSQLIVGILCWPSLHDQIQLNLKAGCSNQFALRLRTTRKTTAFADSTMECCSSSFLRYKSKSSSTISSPICRLKSPSRIALI</sequence>
<evidence type="ECO:0000256" key="1">
    <source>
        <dbReference type="ARBA" id="ARBA00010617"/>
    </source>
</evidence>
<dbReference type="GO" id="GO:0016491">
    <property type="term" value="F:oxidoreductase activity"/>
    <property type="evidence" value="ECO:0000318"/>
    <property type="project" value="GO_Central"/>
</dbReference>
<keyword evidence="6" id="KW-1185">Reference proteome</keyword>
<name>A0A251MQS7_PRUPE</name>
<dbReference type="STRING" id="3760.A0A251MQS7"/>
<keyword evidence="3" id="KW-0560">Oxidoreductase</keyword>
<dbReference type="InterPro" id="IPR017972">
    <property type="entry name" value="Cyt_P450_CS"/>
</dbReference>
<keyword evidence="2 3" id="KW-0349">Heme</keyword>
<feature type="binding site" description="axial binding residue" evidence="2">
    <location>
        <position position="438"/>
    </location>
    <ligand>
        <name>heme</name>
        <dbReference type="ChEBI" id="CHEBI:30413"/>
    </ligand>
    <ligandPart>
        <name>Fe</name>
        <dbReference type="ChEBI" id="CHEBI:18248"/>
    </ligandPart>
</feature>
<dbReference type="SUPFAM" id="SSF48264">
    <property type="entry name" value="Cytochrome P450"/>
    <property type="match status" value="1"/>
</dbReference>
<evidence type="ECO:0000313" key="5">
    <source>
        <dbReference type="EMBL" id="ONH89668.1"/>
    </source>
</evidence>
<feature type="transmembrane region" description="Helical" evidence="4">
    <location>
        <begin position="20"/>
        <end position="38"/>
    </location>
</feature>
<accession>A0A251MQS7</accession>
<dbReference type="Proteomes" id="UP000006882">
    <property type="component" value="Chromosome G8"/>
</dbReference>
<evidence type="ECO:0000256" key="4">
    <source>
        <dbReference type="SAM" id="Phobius"/>
    </source>
</evidence>
<dbReference type="InterPro" id="IPR002401">
    <property type="entry name" value="Cyt_P450_E_grp-I"/>
</dbReference>
<evidence type="ECO:0000256" key="3">
    <source>
        <dbReference type="RuleBase" id="RU000461"/>
    </source>
</evidence>
<dbReference type="GO" id="GO:0005506">
    <property type="term" value="F:iron ion binding"/>
    <property type="evidence" value="ECO:0007669"/>
    <property type="project" value="InterPro"/>
</dbReference>
<evidence type="ECO:0008006" key="7">
    <source>
        <dbReference type="Google" id="ProtNLM"/>
    </source>
</evidence>
<proteinExistence type="inferred from homology"/>
<dbReference type="PRINTS" id="PR00385">
    <property type="entry name" value="P450"/>
</dbReference>
<gene>
    <name evidence="5" type="ORF">PRUPE_8G008100</name>
</gene>
<keyword evidence="4" id="KW-0812">Transmembrane</keyword>
<comment type="similarity">
    <text evidence="1 3">Belongs to the cytochrome P450 family.</text>
</comment>